<reference evidence="1 2" key="1">
    <citation type="submission" date="2018-06" db="EMBL/GenBank/DDBJ databases">
        <authorList>
            <consortium name="Pathogen Informatics"/>
            <person name="Doyle S."/>
        </authorList>
    </citation>
    <scope>NUCLEOTIDE SEQUENCE [LARGE SCALE GENOMIC DNA]</scope>
    <source>
        <strain evidence="1 2">NCTC11155</strain>
    </source>
</reference>
<evidence type="ECO:0000313" key="1">
    <source>
        <dbReference type="EMBL" id="SUV28348.1"/>
    </source>
</evidence>
<name>A0A380YKC3_9BACE</name>
<sequence>MYRGGCFLHMPPGTDKTEYMRKSLLVLPFLLLLSAGFSVAQEPLPRDTAAVKVYFQQGQATLDSTFRDNGSRLDSFSRRLASFRGDTTFQIRSVRVVSGASPEGSSKINRSLSERRATAIRSYLEKRVSLDGHAFEVESPGVDWEGLASLVESSDMSYRDEVLEILYHTPEFVIREGKVVDSRQRQLGMLHGGEPWCYMEERFFPELRASGVLVVVETGREDTSSPEPVAPPRDTVVVEHRDTVEVIRRDTMDVLCPIVPARKPFYMSLKTNLLYDVALVPNIGAEFYLGRGWSLGGNWMYAWWNSKKRHNYWRLYGGELEIRKYFGRRAAEKPLTGHHLGLYGQLFTYDFELGGTGYMGGKPGGTLWEKMNYAVGLEYGYSLPVARRLNLDFVIGLGYWGGEYHTYDPVDDHYVWKETRQRHWFGPTKAEISLVWLIGRGNYNEKKGGKR</sequence>
<dbReference type="Gene3D" id="3.30.1330.60">
    <property type="entry name" value="OmpA-like domain"/>
    <property type="match status" value="1"/>
</dbReference>
<dbReference type="Proteomes" id="UP000254424">
    <property type="component" value="Unassembled WGS sequence"/>
</dbReference>
<keyword evidence="1" id="KW-0812">Transmembrane</keyword>
<dbReference type="InterPro" id="IPR021958">
    <property type="entry name" value="DUF3575"/>
</dbReference>
<dbReference type="Pfam" id="PF12099">
    <property type="entry name" value="DUF3575"/>
    <property type="match status" value="1"/>
</dbReference>
<organism evidence="1 2">
    <name type="scientific">Bacteroides eggerthii</name>
    <dbReference type="NCBI Taxonomy" id="28111"/>
    <lineage>
        <taxon>Bacteria</taxon>
        <taxon>Pseudomonadati</taxon>
        <taxon>Bacteroidota</taxon>
        <taxon>Bacteroidia</taxon>
        <taxon>Bacteroidales</taxon>
        <taxon>Bacteroidaceae</taxon>
        <taxon>Bacteroides</taxon>
    </lineage>
</organism>
<gene>
    <name evidence="1" type="ORF">NCTC11155_00296</name>
</gene>
<protein>
    <submittedName>
        <fullName evidence="1">Putative exported transmembrane protein</fullName>
    </submittedName>
</protein>
<proteinExistence type="predicted"/>
<dbReference type="EMBL" id="UFSX01000001">
    <property type="protein sequence ID" value="SUV28348.1"/>
    <property type="molecule type" value="Genomic_DNA"/>
</dbReference>
<dbReference type="InterPro" id="IPR036737">
    <property type="entry name" value="OmpA-like_sf"/>
</dbReference>
<dbReference type="SUPFAM" id="SSF103088">
    <property type="entry name" value="OmpA-like"/>
    <property type="match status" value="1"/>
</dbReference>
<dbReference type="STRING" id="483216.BACEGG_01128"/>
<dbReference type="AlphaFoldDB" id="A0A380YKC3"/>
<accession>A0A380YKC3</accession>
<evidence type="ECO:0000313" key="2">
    <source>
        <dbReference type="Proteomes" id="UP000254424"/>
    </source>
</evidence>
<keyword evidence="1" id="KW-0472">Membrane</keyword>